<protein>
    <recommendedName>
        <fullName evidence="2">Xylanase inhibitor N-terminal domain-containing protein</fullName>
    </recommendedName>
</protein>
<evidence type="ECO:0000313" key="4">
    <source>
        <dbReference type="Proteomes" id="UP001187471"/>
    </source>
</evidence>
<evidence type="ECO:0000256" key="1">
    <source>
        <dbReference type="ARBA" id="ARBA00007447"/>
    </source>
</evidence>
<dbReference type="InterPro" id="IPR021109">
    <property type="entry name" value="Peptidase_aspartic_dom_sf"/>
</dbReference>
<accession>A0AA88UI23</accession>
<gene>
    <name evidence="3" type="ORF">RJ640_024753</name>
</gene>
<dbReference type="InterPro" id="IPR032861">
    <property type="entry name" value="TAXi_N"/>
</dbReference>
<dbReference type="PANTHER" id="PTHR47965">
    <property type="entry name" value="ASPARTYL PROTEASE-RELATED"/>
    <property type="match status" value="1"/>
</dbReference>
<keyword evidence="4" id="KW-1185">Reference proteome</keyword>
<dbReference type="Proteomes" id="UP001187471">
    <property type="component" value="Unassembled WGS sequence"/>
</dbReference>
<dbReference type="SUPFAM" id="SSF50630">
    <property type="entry name" value="Acid proteases"/>
    <property type="match status" value="1"/>
</dbReference>
<dbReference type="Gene3D" id="2.40.70.10">
    <property type="entry name" value="Acid Proteases"/>
    <property type="match status" value="1"/>
</dbReference>
<dbReference type="EMBL" id="JAVXUO010002132">
    <property type="protein sequence ID" value="KAK2975992.1"/>
    <property type="molecule type" value="Genomic_DNA"/>
</dbReference>
<organism evidence="3 4">
    <name type="scientific">Escallonia rubra</name>
    <dbReference type="NCBI Taxonomy" id="112253"/>
    <lineage>
        <taxon>Eukaryota</taxon>
        <taxon>Viridiplantae</taxon>
        <taxon>Streptophyta</taxon>
        <taxon>Embryophyta</taxon>
        <taxon>Tracheophyta</taxon>
        <taxon>Spermatophyta</taxon>
        <taxon>Magnoliopsida</taxon>
        <taxon>eudicotyledons</taxon>
        <taxon>Gunneridae</taxon>
        <taxon>Pentapetalae</taxon>
        <taxon>asterids</taxon>
        <taxon>campanulids</taxon>
        <taxon>Escalloniales</taxon>
        <taxon>Escalloniaceae</taxon>
        <taxon>Escallonia</taxon>
    </lineage>
</organism>
<reference evidence="3" key="1">
    <citation type="submission" date="2022-12" db="EMBL/GenBank/DDBJ databases">
        <title>Draft genome assemblies for two species of Escallonia (Escalloniales).</title>
        <authorList>
            <person name="Chanderbali A."/>
            <person name="Dervinis C."/>
            <person name="Anghel I."/>
            <person name="Soltis D."/>
            <person name="Soltis P."/>
            <person name="Zapata F."/>
        </authorList>
    </citation>
    <scope>NUCLEOTIDE SEQUENCE</scope>
    <source>
        <strain evidence="3">UCBG92.1500</strain>
        <tissue evidence="3">Leaf</tissue>
    </source>
</reference>
<comment type="caution">
    <text evidence="3">The sequence shown here is derived from an EMBL/GenBank/DDBJ whole genome shotgun (WGS) entry which is preliminary data.</text>
</comment>
<dbReference type="GO" id="GO:0004190">
    <property type="term" value="F:aspartic-type endopeptidase activity"/>
    <property type="evidence" value="ECO:0007669"/>
    <property type="project" value="InterPro"/>
</dbReference>
<evidence type="ECO:0000259" key="2">
    <source>
        <dbReference type="Pfam" id="PF14543"/>
    </source>
</evidence>
<comment type="similarity">
    <text evidence="1">Belongs to the peptidase A1 family.</text>
</comment>
<feature type="domain" description="Xylanase inhibitor N-terminal" evidence="2">
    <location>
        <begin position="30"/>
        <end position="180"/>
    </location>
</feature>
<dbReference type="Pfam" id="PF14543">
    <property type="entry name" value="TAXi_N"/>
    <property type="match status" value="1"/>
</dbReference>
<name>A0AA88UI23_9ASTE</name>
<dbReference type="InterPro" id="IPR001461">
    <property type="entry name" value="Aspartic_peptidase_A1"/>
</dbReference>
<proteinExistence type="inferred from homology"/>
<dbReference type="AlphaFoldDB" id="A0AA88UI23"/>
<evidence type="ECO:0000313" key="3">
    <source>
        <dbReference type="EMBL" id="KAK2975992.1"/>
    </source>
</evidence>
<dbReference type="PANTHER" id="PTHR47965:SF6">
    <property type="entry name" value="ASPARTIC PROTEINASE GIP1-RELATED"/>
    <property type="match status" value="1"/>
</dbReference>
<dbReference type="GO" id="GO:0006508">
    <property type="term" value="P:proteolysis"/>
    <property type="evidence" value="ECO:0007669"/>
    <property type="project" value="InterPro"/>
</dbReference>
<sequence length="281" mass="30623">MPESGNTMISLQKPFLRQSNKTRKPVCTFSVYLKTPLQPTNLFLDLGASFSWVDCTQNYTSTTYHSIPCNSSLYKLACSNCFDSPGPGCSNDSCALFPENSATQKVLLAQALVDTLALPLTNGRNPGRLGLVREFVLSCSKTPLLKGFPKGTTGLGRSNFSLPALLSSIYSIPYVLALCLYGLPSALAIKYIVVDGGVGGNDGGDEVVGDTGDMKLKDYLWWVSWCWLALKGDGKRLLIEALSLDTFACIARLPIHSWSESSWIGYINLNLNDPYPCKTIH</sequence>